<organism evidence="5 6">
    <name type="scientific">Ponticaulis profundi</name>
    <dbReference type="NCBI Taxonomy" id="2665222"/>
    <lineage>
        <taxon>Bacteria</taxon>
        <taxon>Pseudomonadati</taxon>
        <taxon>Pseudomonadota</taxon>
        <taxon>Alphaproteobacteria</taxon>
        <taxon>Hyphomonadales</taxon>
        <taxon>Hyphomonadaceae</taxon>
        <taxon>Ponticaulis</taxon>
    </lineage>
</organism>
<evidence type="ECO:0000256" key="1">
    <source>
        <dbReference type="ARBA" id="ARBA00023125"/>
    </source>
</evidence>
<comment type="caution">
    <text evidence="5">The sequence shown here is derived from an EMBL/GenBank/DDBJ whole genome shotgun (WGS) entry which is preliminary data.</text>
</comment>
<name>A0ABW1S6W7_9PROT</name>
<feature type="DNA-binding region" description="H-T-H motif" evidence="2">
    <location>
        <begin position="49"/>
        <end position="68"/>
    </location>
</feature>
<dbReference type="SUPFAM" id="SSF46689">
    <property type="entry name" value="Homeodomain-like"/>
    <property type="match status" value="1"/>
</dbReference>
<evidence type="ECO:0000256" key="3">
    <source>
        <dbReference type="SAM" id="MobiDB-lite"/>
    </source>
</evidence>
<evidence type="ECO:0000313" key="6">
    <source>
        <dbReference type="Proteomes" id="UP001596303"/>
    </source>
</evidence>
<gene>
    <name evidence="5" type="ORF">ACFQDM_04635</name>
</gene>
<dbReference type="Pfam" id="PF00440">
    <property type="entry name" value="TetR_N"/>
    <property type="match status" value="1"/>
</dbReference>
<evidence type="ECO:0000259" key="4">
    <source>
        <dbReference type="PROSITE" id="PS50977"/>
    </source>
</evidence>
<dbReference type="InterPro" id="IPR009057">
    <property type="entry name" value="Homeodomain-like_sf"/>
</dbReference>
<dbReference type="Proteomes" id="UP001596303">
    <property type="component" value="Unassembled WGS sequence"/>
</dbReference>
<feature type="domain" description="HTH tetR-type" evidence="4">
    <location>
        <begin position="26"/>
        <end position="86"/>
    </location>
</feature>
<dbReference type="EMBL" id="JBHSSW010000004">
    <property type="protein sequence ID" value="MFC6197350.1"/>
    <property type="molecule type" value="Genomic_DNA"/>
</dbReference>
<evidence type="ECO:0000313" key="5">
    <source>
        <dbReference type="EMBL" id="MFC6197350.1"/>
    </source>
</evidence>
<dbReference type="InterPro" id="IPR036271">
    <property type="entry name" value="Tet_transcr_reg_TetR-rel_C_sf"/>
</dbReference>
<accession>A0ABW1S6W7</accession>
<dbReference type="InterPro" id="IPR050109">
    <property type="entry name" value="HTH-type_TetR-like_transc_reg"/>
</dbReference>
<dbReference type="Gene3D" id="1.10.357.10">
    <property type="entry name" value="Tetracycline Repressor, domain 2"/>
    <property type="match status" value="1"/>
</dbReference>
<keyword evidence="1 2" id="KW-0238">DNA-binding</keyword>
<feature type="compositionally biased region" description="Low complexity" evidence="3">
    <location>
        <begin position="1"/>
        <end position="19"/>
    </location>
</feature>
<dbReference type="RefSeq" id="WP_377376100.1">
    <property type="nucleotide sequence ID" value="NZ_JBHSSW010000004.1"/>
</dbReference>
<protein>
    <submittedName>
        <fullName evidence="5">TetR/AcrR family transcriptional regulator</fullName>
    </submittedName>
</protein>
<dbReference type="PANTHER" id="PTHR30055">
    <property type="entry name" value="HTH-TYPE TRANSCRIPTIONAL REGULATOR RUTR"/>
    <property type="match status" value="1"/>
</dbReference>
<dbReference type="PANTHER" id="PTHR30055:SF212">
    <property type="entry name" value="TETR-FAMILY FAMILY TRANSCRIPTIONAL REGULATOR"/>
    <property type="match status" value="1"/>
</dbReference>
<feature type="region of interest" description="Disordered" evidence="3">
    <location>
        <begin position="1"/>
        <end position="22"/>
    </location>
</feature>
<dbReference type="PRINTS" id="PR00455">
    <property type="entry name" value="HTHTETR"/>
</dbReference>
<evidence type="ECO:0000256" key="2">
    <source>
        <dbReference type="PROSITE-ProRule" id="PRU00335"/>
    </source>
</evidence>
<sequence length="228" mass="25950">MSISMSTSETTSETNLLETPAERRRRRVRDEIIDAAERVFREEGPEGLSIRRLADEIDYSPSAIYKYFASKTELMTCLKEAFFERLIKRIEEVTSNPDRPKERIIRDCVETYIHTAIERPHHYIAAFSSLDEEGDPAPAFKEACPESSRMKAYEALLDQVNQGVEAGLFRRDLPRDLTAKSLWSSMHGLALLMIHIPGFGEMDIGGRPVSRDQFIQFHADLLARGLSA</sequence>
<dbReference type="PROSITE" id="PS50977">
    <property type="entry name" value="HTH_TETR_2"/>
    <property type="match status" value="1"/>
</dbReference>
<keyword evidence="6" id="KW-1185">Reference proteome</keyword>
<dbReference type="SUPFAM" id="SSF48498">
    <property type="entry name" value="Tetracyclin repressor-like, C-terminal domain"/>
    <property type="match status" value="1"/>
</dbReference>
<dbReference type="InterPro" id="IPR001647">
    <property type="entry name" value="HTH_TetR"/>
</dbReference>
<proteinExistence type="predicted"/>
<reference evidence="6" key="1">
    <citation type="journal article" date="2019" name="Int. J. Syst. Evol. Microbiol.">
        <title>The Global Catalogue of Microorganisms (GCM) 10K type strain sequencing project: providing services to taxonomists for standard genome sequencing and annotation.</title>
        <authorList>
            <consortium name="The Broad Institute Genomics Platform"/>
            <consortium name="The Broad Institute Genome Sequencing Center for Infectious Disease"/>
            <person name="Wu L."/>
            <person name="Ma J."/>
        </authorList>
    </citation>
    <scope>NUCLEOTIDE SEQUENCE [LARGE SCALE GENOMIC DNA]</scope>
    <source>
        <strain evidence="6">CGMCC-1.15741</strain>
    </source>
</reference>